<dbReference type="AlphaFoldDB" id="A0A177B8Z3"/>
<dbReference type="InterPro" id="IPR000197">
    <property type="entry name" value="Znf_TAZ"/>
</dbReference>
<comment type="catalytic activity">
    <reaction evidence="11">
        <text>L-lysyl-[protein] + acetyl-CoA = N(6)-acetyl-L-lysyl-[protein] + CoA + H(+)</text>
        <dbReference type="Rhea" id="RHEA:45948"/>
        <dbReference type="Rhea" id="RHEA-COMP:9752"/>
        <dbReference type="Rhea" id="RHEA-COMP:10731"/>
        <dbReference type="ChEBI" id="CHEBI:15378"/>
        <dbReference type="ChEBI" id="CHEBI:29969"/>
        <dbReference type="ChEBI" id="CHEBI:57287"/>
        <dbReference type="ChEBI" id="CHEBI:57288"/>
        <dbReference type="ChEBI" id="CHEBI:61930"/>
        <dbReference type="EC" id="2.3.1.48"/>
    </reaction>
</comment>
<comment type="caution">
    <text evidence="14">The sequence shown here is derived from an EMBL/GenBank/DDBJ whole genome shotgun (WGS) entry which is preliminary data.</text>
</comment>
<dbReference type="SUPFAM" id="SSF57933">
    <property type="entry name" value="TAZ domain"/>
    <property type="match status" value="1"/>
</dbReference>
<dbReference type="GO" id="GO:0045944">
    <property type="term" value="P:positive regulation of transcription by RNA polymerase II"/>
    <property type="evidence" value="ECO:0007669"/>
    <property type="project" value="TreeGrafter"/>
</dbReference>
<name>A0A177B8Z3_9BILA</name>
<dbReference type="SMART" id="SM00551">
    <property type="entry name" value="ZnF_TAZ"/>
    <property type="match status" value="1"/>
</dbReference>
<dbReference type="EMBL" id="LWCA01000117">
    <property type="protein sequence ID" value="OAF70726.1"/>
    <property type="molecule type" value="Genomic_DNA"/>
</dbReference>
<evidence type="ECO:0000256" key="3">
    <source>
        <dbReference type="ARBA" id="ARBA00022679"/>
    </source>
</evidence>
<accession>A0A177B8Z3</accession>
<reference evidence="14 15" key="1">
    <citation type="submission" date="2016-04" db="EMBL/GenBank/DDBJ databases">
        <title>The genome of Intoshia linei affirms orthonectids as highly simplified spiralians.</title>
        <authorList>
            <person name="Mikhailov K.V."/>
            <person name="Slusarev G.S."/>
            <person name="Nikitin M.A."/>
            <person name="Logacheva M.D."/>
            <person name="Penin A."/>
            <person name="Aleoshin V."/>
            <person name="Panchin Y.V."/>
        </authorList>
    </citation>
    <scope>NUCLEOTIDE SEQUENCE [LARGE SCALE GENOMIC DNA]</scope>
    <source>
        <strain evidence="14">Intl2013</strain>
        <tissue evidence="14">Whole animal</tissue>
    </source>
</reference>
<evidence type="ECO:0000256" key="10">
    <source>
        <dbReference type="ARBA" id="ARBA00023242"/>
    </source>
</evidence>
<dbReference type="Pfam" id="PF02135">
    <property type="entry name" value="zf-TAZ"/>
    <property type="match status" value="1"/>
</dbReference>
<dbReference type="PANTHER" id="PTHR13808">
    <property type="entry name" value="CBP/P300-RELATED"/>
    <property type="match status" value="1"/>
</dbReference>
<keyword evidence="8" id="KW-0805">Transcription regulation</keyword>
<evidence type="ECO:0000256" key="7">
    <source>
        <dbReference type="ARBA" id="ARBA00022853"/>
    </source>
</evidence>
<evidence type="ECO:0000256" key="12">
    <source>
        <dbReference type="PROSITE-ProRule" id="PRU00203"/>
    </source>
</evidence>
<dbReference type="GO" id="GO:0005634">
    <property type="term" value="C:nucleus"/>
    <property type="evidence" value="ECO:0007669"/>
    <property type="project" value="UniProtKB-SubCell"/>
</dbReference>
<comment type="subcellular location">
    <subcellularLocation>
        <location evidence="1">Nucleus</location>
    </subcellularLocation>
</comment>
<evidence type="ECO:0000256" key="4">
    <source>
        <dbReference type="ARBA" id="ARBA00022723"/>
    </source>
</evidence>
<sequence length="172" mass="19555">MKSSIPEEEYDGCLFSTDAVMPKPIVQVPKSFSYKSTGNNVKLTSMVQADQLCSTGQAKVLNKNRTIYNRRLKLILHAIRCIMQCHMEERLNDCSVPHCNSIKNLLEHVSGCNDVRNCRIPHCYSTRLVILHSQQCKNPACVHCMSVLSTCHCKYDNKENTSVPKKRNLVKK</sequence>
<evidence type="ECO:0000256" key="2">
    <source>
        <dbReference type="ARBA" id="ARBA00013184"/>
    </source>
</evidence>
<dbReference type="Proteomes" id="UP000078046">
    <property type="component" value="Unassembled WGS sequence"/>
</dbReference>
<keyword evidence="7" id="KW-0156">Chromatin regulator</keyword>
<keyword evidence="10" id="KW-0539">Nucleus</keyword>
<keyword evidence="15" id="KW-1185">Reference proteome</keyword>
<proteinExistence type="predicted"/>
<feature type="zinc finger region" description="TAZ-type" evidence="12">
    <location>
        <begin position="61"/>
        <end position="147"/>
    </location>
</feature>
<keyword evidence="6 12" id="KW-0862">Zinc</keyword>
<dbReference type="GO" id="GO:0000123">
    <property type="term" value="C:histone acetyltransferase complex"/>
    <property type="evidence" value="ECO:0007669"/>
    <property type="project" value="TreeGrafter"/>
</dbReference>
<dbReference type="GO" id="GO:0004402">
    <property type="term" value="F:histone acetyltransferase activity"/>
    <property type="evidence" value="ECO:0007669"/>
    <property type="project" value="InterPro"/>
</dbReference>
<evidence type="ECO:0000256" key="6">
    <source>
        <dbReference type="ARBA" id="ARBA00022833"/>
    </source>
</evidence>
<keyword evidence="9" id="KW-0804">Transcription</keyword>
<evidence type="ECO:0000313" key="15">
    <source>
        <dbReference type="Proteomes" id="UP000078046"/>
    </source>
</evidence>
<evidence type="ECO:0000256" key="1">
    <source>
        <dbReference type="ARBA" id="ARBA00004123"/>
    </source>
</evidence>
<evidence type="ECO:0000256" key="5">
    <source>
        <dbReference type="ARBA" id="ARBA00022771"/>
    </source>
</evidence>
<evidence type="ECO:0000256" key="11">
    <source>
        <dbReference type="ARBA" id="ARBA00048017"/>
    </source>
</evidence>
<dbReference type="InterPro" id="IPR013178">
    <property type="entry name" value="Histone_AcTrfase_Rtt109/CBP"/>
</dbReference>
<protein>
    <recommendedName>
        <fullName evidence="2">histone acetyltransferase</fullName>
        <ecNumber evidence="2">2.3.1.48</ecNumber>
    </recommendedName>
</protein>
<keyword evidence="5 12" id="KW-0863">Zinc-finger</keyword>
<dbReference type="GO" id="GO:0005667">
    <property type="term" value="C:transcription regulator complex"/>
    <property type="evidence" value="ECO:0007669"/>
    <property type="project" value="TreeGrafter"/>
</dbReference>
<keyword evidence="4 12" id="KW-0479">Metal-binding</keyword>
<evidence type="ECO:0000259" key="13">
    <source>
        <dbReference type="PROSITE" id="PS50134"/>
    </source>
</evidence>
<evidence type="ECO:0000256" key="8">
    <source>
        <dbReference type="ARBA" id="ARBA00023015"/>
    </source>
</evidence>
<evidence type="ECO:0000256" key="9">
    <source>
        <dbReference type="ARBA" id="ARBA00023163"/>
    </source>
</evidence>
<keyword evidence="3" id="KW-0808">Transferase</keyword>
<gene>
    <name evidence="14" type="ORF">A3Q56_01515</name>
</gene>
<evidence type="ECO:0000313" key="14">
    <source>
        <dbReference type="EMBL" id="OAF70726.1"/>
    </source>
</evidence>
<dbReference type="PANTHER" id="PTHR13808:SF1">
    <property type="entry name" value="HISTONE ACETYLTRANSFERASE"/>
    <property type="match status" value="1"/>
</dbReference>
<organism evidence="14 15">
    <name type="scientific">Intoshia linei</name>
    <dbReference type="NCBI Taxonomy" id="1819745"/>
    <lineage>
        <taxon>Eukaryota</taxon>
        <taxon>Metazoa</taxon>
        <taxon>Spiralia</taxon>
        <taxon>Lophotrochozoa</taxon>
        <taxon>Mesozoa</taxon>
        <taxon>Orthonectida</taxon>
        <taxon>Rhopaluridae</taxon>
        <taxon>Intoshia</taxon>
    </lineage>
</organism>
<feature type="domain" description="TAZ-type" evidence="13">
    <location>
        <begin position="61"/>
        <end position="147"/>
    </location>
</feature>
<dbReference type="Gene3D" id="1.20.1020.10">
    <property type="entry name" value="TAZ domain"/>
    <property type="match status" value="1"/>
</dbReference>
<dbReference type="GO" id="GO:0008270">
    <property type="term" value="F:zinc ion binding"/>
    <property type="evidence" value="ECO:0007669"/>
    <property type="project" value="UniProtKB-KW"/>
</dbReference>
<dbReference type="EC" id="2.3.1.48" evidence="2"/>
<dbReference type="GO" id="GO:0031490">
    <property type="term" value="F:chromatin DNA binding"/>
    <property type="evidence" value="ECO:0007669"/>
    <property type="project" value="TreeGrafter"/>
</dbReference>
<dbReference type="PROSITE" id="PS50134">
    <property type="entry name" value="ZF_TAZ"/>
    <property type="match status" value="1"/>
</dbReference>
<dbReference type="InterPro" id="IPR035898">
    <property type="entry name" value="TAZ_dom_sf"/>
</dbReference>
<dbReference type="OrthoDB" id="899at2759"/>
<dbReference type="GO" id="GO:0003713">
    <property type="term" value="F:transcription coactivator activity"/>
    <property type="evidence" value="ECO:0007669"/>
    <property type="project" value="TreeGrafter"/>
</dbReference>